<evidence type="ECO:0000313" key="3">
    <source>
        <dbReference type="Proteomes" id="UP000807504"/>
    </source>
</evidence>
<feature type="region of interest" description="Disordered" evidence="1">
    <location>
        <begin position="1"/>
        <end position="24"/>
    </location>
</feature>
<dbReference type="Proteomes" id="UP000807504">
    <property type="component" value="Unassembled WGS sequence"/>
</dbReference>
<reference evidence="2" key="1">
    <citation type="journal article" date="2020" name="bioRxiv">
        <title>Chromosome-level reference genome of the European wasp spider Argiope bruennichi: a resource for studies on range expansion and evolutionary adaptation.</title>
        <authorList>
            <person name="Sheffer M.M."/>
            <person name="Hoppe A."/>
            <person name="Krehenwinkel H."/>
            <person name="Uhl G."/>
            <person name="Kuss A.W."/>
            <person name="Jensen L."/>
            <person name="Jensen C."/>
            <person name="Gillespie R.G."/>
            <person name="Hoff K.J."/>
            <person name="Prost S."/>
        </authorList>
    </citation>
    <scope>NUCLEOTIDE SEQUENCE</scope>
</reference>
<dbReference type="AlphaFoldDB" id="A0A8T0FMS7"/>
<evidence type="ECO:0000313" key="2">
    <source>
        <dbReference type="EMBL" id="KAF8792494.1"/>
    </source>
</evidence>
<reference evidence="2" key="2">
    <citation type="submission" date="2020-06" db="EMBL/GenBank/DDBJ databases">
        <authorList>
            <person name="Sheffer M."/>
        </authorList>
    </citation>
    <scope>NUCLEOTIDE SEQUENCE</scope>
</reference>
<gene>
    <name evidence="2" type="ORF">HNY73_004083</name>
</gene>
<dbReference type="EMBL" id="JABXBU010000003">
    <property type="protein sequence ID" value="KAF8792494.1"/>
    <property type="molecule type" value="Genomic_DNA"/>
</dbReference>
<name>A0A8T0FMS7_ARGBR</name>
<protein>
    <submittedName>
        <fullName evidence="2">Uncharacterized protein</fullName>
    </submittedName>
</protein>
<evidence type="ECO:0000256" key="1">
    <source>
        <dbReference type="SAM" id="MobiDB-lite"/>
    </source>
</evidence>
<proteinExistence type="predicted"/>
<comment type="caution">
    <text evidence="2">The sequence shown here is derived from an EMBL/GenBank/DDBJ whole genome shotgun (WGS) entry which is preliminary data.</text>
</comment>
<accession>A0A8T0FMS7</accession>
<organism evidence="2 3">
    <name type="scientific">Argiope bruennichi</name>
    <name type="common">Wasp spider</name>
    <name type="synonym">Aranea bruennichi</name>
    <dbReference type="NCBI Taxonomy" id="94029"/>
    <lineage>
        <taxon>Eukaryota</taxon>
        <taxon>Metazoa</taxon>
        <taxon>Ecdysozoa</taxon>
        <taxon>Arthropoda</taxon>
        <taxon>Chelicerata</taxon>
        <taxon>Arachnida</taxon>
        <taxon>Araneae</taxon>
        <taxon>Araneomorphae</taxon>
        <taxon>Entelegynae</taxon>
        <taxon>Araneoidea</taxon>
        <taxon>Araneidae</taxon>
        <taxon>Argiope</taxon>
    </lineage>
</organism>
<feature type="compositionally biased region" description="Polar residues" evidence="1">
    <location>
        <begin position="1"/>
        <end position="15"/>
    </location>
</feature>
<keyword evidence="3" id="KW-1185">Reference proteome</keyword>
<sequence>MPSVHRTSISSNVEQPAQEIVKTSGDPQDRVLRRAEGVASATTISSENLVVEALDAYHRIVVHDKLLKQR</sequence>